<keyword evidence="4 7" id="KW-0812">Transmembrane</keyword>
<sequence length="725" mass="80986">MMAIAVGWVAGVAPLSNFFTQWHLWQQQPPIWVELPEVSHDYYLLIPTVVLVGMALVVQKISPRPQTWSRVVVISIVLALTVRYWLWRSLSTLYLADPINGLFSLGLFLLEILAVSSTVIQLYLTLSSKDRRREADLYQKNVMAGEFTPSVDIFIPTYNEPAFILRRTVIGCQAIKYAQKKIYLLDDTRRPEIKQLAAELGCEYITRADNRHAKAGNLNHALSQTHGELIAIFDADFVPTENFLSRTVGFFQNQKIALVQTPQTFYNPDPIARNLGLAATLTAEEEIFYRHVQQIKDGAGAVVCAGTSFVVRRRALEAVGGFVTDSISEDYFTGIKISALGYDVIYLEEKLSAGLAAENMAAFFTQRLRWARGTLQAFFIDANPLTIPGLTWRQRLAHLEGICSWFNILARVIFLMMPIASAFLGVVPLKTNGAELLYFFLPYYLISLTTFSWLNQRSRSVFLSDVYAIVLCFPLALTVVQAMLYPFAKGFQVTPKGNIRAGWTFNWSLALPLILFCIATALACLRVLGIFGEVPITPAMAEITGINLAVVWGGYNLLAVIIALFILIDAPKPDPGDWLGLRRVVQITPTTDHLPAIWGETVAISDFANTVGGAEVILAQPISFTPGVPVTLEILSEGIKLRGKMFVSPNKAQVKAGLRVRIAFEPMTIKEYRQLVEMLFCRPGRWQRQNVPGEWRALLLMLQLLLQPPALFKRNQLSAIPVSQI</sequence>
<dbReference type="Pfam" id="PF13641">
    <property type="entry name" value="Glyco_tranf_2_3"/>
    <property type="match status" value="1"/>
</dbReference>
<evidence type="ECO:0000256" key="7">
    <source>
        <dbReference type="SAM" id="Phobius"/>
    </source>
</evidence>
<dbReference type="GO" id="GO:0006011">
    <property type="term" value="P:UDP-alpha-D-glucose metabolic process"/>
    <property type="evidence" value="ECO:0007669"/>
    <property type="project" value="InterPro"/>
</dbReference>
<feature type="transmembrane region" description="Helical" evidence="7">
    <location>
        <begin position="543"/>
        <end position="568"/>
    </location>
</feature>
<gene>
    <name evidence="8" type="ORF">ENR15_24115</name>
</gene>
<dbReference type="GO" id="GO:0016759">
    <property type="term" value="F:cellulose synthase activity"/>
    <property type="evidence" value="ECO:0007669"/>
    <property type="project" value="InterPro"/>
</dbReference>
<feature type="transmembrane region" description="Helical" evidence="7">
    <location>
        <begin position="402"/>
        <end position="424"/>
    </location>
</feature>
<dbReference type="PRINTS" id="PR01439">
    <property type="entry name" value="CELLSNTHASEA"/>
</dbReference>
<dbReference type="InterPro" id="IPR029044">
    <property type="entry name" value="Nucleotide-diphossugar_trans"/>
</dbReference>
<dbReference type="PANTHER" id="PTHR43867">
    <property type="entry name" value="CELLULOSE SYNTHASE CATALYTIC SUBUNIT A [UDP-FORMING]"/>
    <property type="match status" value="1"/>
</dbReference>
<dbReference type="GO" id="GO:0035438">
    <property type="term" value="F:cyclic-di-GMP binding"/>
    <property type="evidence" value="ECO:0007669"/>
    <property type="project" value="InterPro"/>
</dbReference>
<feature type="transmembrane region" description="Helical" evidence="7">
    <location>
        <begin position="466"/>
        <end position="487"/>
    </location>
</feature>
<comment type="caution">
    <text evidence="8">The sequence shown here is derived from an EMBL/GenBank/DDBJ whole genome shotgun (WGS) entry which is preliminary data.</text>
</comment>
<evidence type="ECO:0000256" key="3">
    <source>
        <dbReference type="ARBA" id="ARBA00022679"/>
    </source>
</evidence>
<accession>A0A7C3VWL7</accession>
<evidence type="ECO:0000256" key="6">
    <source>
        <dbReference type="ARBA" id="ARBA00023136"/>
    </source>
</evidence>
<reference evidence="8" key="1">
    <citation type="journal article" date="2020" name="mSystems">
        <title>Genome- and Community-Level Interaction Insights into Carbon Utilization and Element Cycling Functions of Hydrothermarchaeota in Hydrothermal Sediment.</title>
        <authorList>
            <person name="Zhou Z."/>
            <person name="Liu Y."/>
            <person name="Xu W."/>
            <person name="Pan J."/>
            <person name="Luo Z.H."/>
            <person name="Li M."/>
        </authorList>
    </citation>
    <scope>NUCLEOTIDE SEQUENCE [LARGE SCALE GENOMIC DNA]</scope>
    <source>
        <strain evidence="8">SpSt-374</strain>
    </source>
</reference>
<evidence type="ECO:0000256" key="4">
    <source>
        <dbReference type="ARBA" id="ARBA00022692"/>
    </source>
</evidence>
<feature type="transmembrane region" description="Helical" evidence="7">
    <location>
        <begin position="42"/>
        <end position="58"/>
    </location>
</feature>
<dbReference type="AlphaFoldDB" id="A0A7C3VWL7"/>
<feature type="transmembrane region" description="Helical" evidence="7">
    <location>
        <begin position="507"/>
        <end position="531"/>
    </location>
</feature>
<comment type="subcellular location">
    <subcellularLocation>
        <location evidence="1">Membrane</location>
        <topology evidence="1">Multi-pass membrane protein</topology>
    </subcellularLocation>
</comment>
<proteinExistence type="predicted"/>
<dbReference type="EMBL" id="DSPX01000251">
    <property type="protein sequence ID" value="HGG03635.1"/>
    <property type="molecule type" value="Genomic_DNA"/>
</dbReference>
<name>A0A7C3VWL7_9CYAN</name>
<evidence type="ECO:0000256" key="2">
    <source>
        <dbReference type="ARBA" id="ARBA00022676"/>
    </source>
</evidence>
<dbReference type="InterPro" id="IPR050321">
    <property type="entry name" value="Glycosyltr_2/OpgH_subfam"/>
</dbReference>
<feature type="transmembrane region" description="Helical" evidence="7">
    <location>
        <begin position="70"/>
        <end position="87"/>
    </location>
</feature>
<dbReference type="SUPFAM" id="SSF53448">
    <property type="entry name" value="Nucleotide-diphospho-sugar transferases"/>
    <property type="match status" value="1"/>
</dbReference>
<keyword evidence="3 8" id="KW-0808">Transferase</keyword>
<dbReference type="GO" id="GO:0005886">
    <property type="term" value="C:plasma membrane"/>
    <property type="evidence" value="ECO:0007669"/>
    <property type="project" value="TreeGrafter"/>
</dbReference>
<organism evidence="8">
    <name type="scientific">Planktothricoides sp. SpSt-374</name>
    <dbReference type="NCBI Taxonomy" id="2282167"/>
    <lineage>
        <taxon>Bacteria</taxon>
        <taxon>Bacillati</taxon>
        <taxon>Cyanobacteriota</taxon>
        <taxon>Cyanophyceae</taxon>
        <taxon>Oscillatoriophycideae</taxon>
        <taxon>Oscillatoriales</taxon>
        <taxon>Oscillatoriaceae</taxon>
        <taxon>Planktothricoides</taxon>
    </lineage>
</organism>
<evidence type="ECO:0000256" key="5">
    <source>
        <dbReference type="ARBA" id="ARBA00022989"/>
    </source>
</evidence>
<feature type="transmembrane region" description="Helical" evidence="7">
    <location>
        <begin position="436"/>
        <end position="454"/>
    </location>
</feature>
<keyword evidence="5 7" id="KW-1133">Transmembrane helix</keyword>
<dbReference type="Gene3D" id="3.90.550.10">
    <property type="entry name" value="Spore Coat Polysaccharide Biosynthesis Protein SpsA, Chain A"/>
    <property type="match status" value="1"/>
</dbReference>
<protein>
    <submittedName>
        <fullName evidence="8">Glycosyltransferase</fullName>
    </submittedName>
</protein>
<feature type="transmembrane region" description="Helical" evidence="7">
    <location>
        <begin position="99"/>
        <end position="124"/>
    </location>
</feature>
<evidence type="ECO:0000313" key="8">
    <source>
        <dbReference type="EMBL" id="HGG03635.1"/>
    </source>
</evidence>
<evidence type="ECO:0000256" key="1">
    <source>
        <dbReference type="ARBA" id="ARBA00004141"/>
    </source>
</evidence>
<dbReference type="PANTHER" id="PTHR43867:SF2">
    <property type="entry name" value="CELLULOSE SYNTHASE CATALYTIC SUBUNIT A [UDP-FORMING]"/>
    <property type="match status" value="1"/>
</dbReference>
<dbReference type="InterPro" id="IPR003919">
    <property type="entry name" value="Cell_synth_A"/>
</dbReference>
<keyword evidence="6 7" id="KW-0472">Membrane</keyword>
<dbReference type="CDD" id="cd06421">
    <property type="entry name" value="CESA_CelA_like"/>
    <property type="match status" value="1"/>
</dbReference>
<keyword evidence="2" id="KW-0328">Glycosyltransferase</keyword>